<evidence type="ECO:0000313" key="4">
    <source>
        <dbReference type="EMBL" id="KAK1742536.1"/>
    </source>
</evidence>
<dbReference type="InterPro" id="IPR038274">
    <property type="entry name" value="Atg6/Beclin_C_sf"/>
</dbReference>
<comment type="similarity">
    <text evidence="1">Belongs to the beclin family.</text>
</comment>
<evidence type="ECO:0000259" key="3">
    <source>
        <dbReference type="Pfam" id="PF04111"/>
    </source>
</evidence>
<organism evidence="4 5">
    <name type="scientific">Skeletonema marinoi</name>
    <dbReference type="NCBI Taxonomy" id="267567"/>
    <lineage>
        <taxon>Eukaryota</taxon>
        <taxon>Sar</taxon>
        <taxon>Stramenopiles</taxon>
        <taxon>Ochrophyta</taxon>
        <taxon>Bacillariophyta</taxon>
        <taxon>Coscinodiscophyceae</taxon>
        <taxon>Thalassiosirophycidae</taxon>
        <taxon>Thalassiosirales</taxon>
        <taxon>Skeletonemataceae</taxon>
        <taxon>Skeletonema</taxon>
        <taxon>Skeletonema marinoi-dohrnii complex</taxon>
    </lineage>
</organism>
<reference evidence="4" key="1">
    <citation type="submission" date="2023-06" db="EMBL/GenBank/DDBJ databases">
        <title>Survivors Of The Sea: Transcriptome response of Skeletonema marinoi to long-term dormancy.</title>
        <authorList>
            <person name="Pinder M.I.M."/>
            <person name="Kourtchenko O."/>
            <person name="Robertson E.K."/>
            <person name="Larsson T."/>
            <person name="Maumus F."/>
            <person name="Osuna-Cruz C.M."/>
            <person name="Vancaester E."/>
            <person name="Stenow R."/>
            <person name="Vandepoele K."/>
            <person name="Ploug H."/>
            <person name="Bruchert V."/>
            <person name="Godhe A."/>
            <person name="Topel M."/>
        </authorList>
    </citation>
    <scope>NUCLEOTIDE SEQUENCE</scope>
    <source>
        <strain evidence="4">R05AC</strain>
    </source>
</reference>
<evidence type="ECO:0000256" key="1">
    <source>
        <dbReference type="ARBA" id="ARBA00005965"/>
    </source>
</evidence>
<dbReference type="GO" id="GO:0000423">
    <property type="term" value="P:mitophagy"/>
    <property type="evidence" value="ECO:0007669"/>
    <property type="project" value="TreeGrafter"/>
</dbReference>
<dbReference type="GO" id="GO:0045324">
    <property type="term" value="P:late endosome to vacuole transport"/>
    <property type="evidence" value="ECO:0007669"/>
    <property type="project" value="TreeGrafter"/>
</dbReference>
<feature type="domain" description="Atg6 BARA" evidence="3">
    <location>
        <begin position="338"/>
        <end position="563"/>
    </location>
</feature>
<dbReference type="GO" id="GO:0034272">
    <property type="term" value="C:phosphatidylinositol 3-kinase complex, class III, type II"/>
    <property type="evidence" value="ECO:0007669"/>
    <property type="project" value="TreeGrafter"/>
</dbReference>
<dbReference type="Gene3D" id="1.10.418.40">
    <property type="entry name" value="Autophagy protein 6/Beclin 1"/>
    <property type="match status" value="1"/>
</dbReference>
<name>A0AAD8Y9X7_9STRA</name>
<dbReference type="GO" id="GO:0043548">
    <property type="term" value="F:phosphatidylinositol 3-kinase binding"/>
    <property type="evidence" value="ECO:0007669"/>
    <property type="project" value="TreeGrafter"/>
</dbReference>
<dbReference type="InterPro" id="IPR040455">
    <property type="entry name" value="Atg6_BARA"/>
</dbReference>
<keyword evidence="5" id="KW-1185">Reference proteome</keyword>
<dbReference type="PANTHER" id="PTHR12768">
    <property type="entry name" value="BECLIN 1"/>
    <property type="match status" value="1"/>
</dbReference>
<dbReference type="GO" id="GO:0000407">
    <property type="term" value="C:phagophore assembly site"/>
    <property type="evidence" value="ECO:0007669"/>
    <property type="project" value="TreeGrafter"/>
</dbReference>
<sequence>MASDLDNTRRCGIPVVNTKPSDSDQEIICSDSGVAPSLPQHIHHSRTHSFPNVRHEKKSAMATINGLDGELSGLQKAATKTALPPSFNRGVVATEKEEDEQYLHWVFHRHVGFTAHARNNSKTNHMQKASNGHIDKHHHPQSTLALAADQISSSSSAADIIEATKLSERQHLLEELQSIRQQRDHLRQNVFPTLHRHHDELNFRHMTAQQSYQYASSSLQSTRTQRIWTEKEYQQACRWHAFNDMFFIWHRGPFGTISGIRLGRSAVTMVGLVKKCAGSGSSASGQSASATSTSVFSWGTSEHALSNQETNATQSLPHTATSNNNNIHPSNVDPEKLVVPWSEINSALGQIVLLLYTLQNTPFSGISFRKYVLQPCGSFSKIGLLKGNAAQTASSPQRPKNERRRITALTAYLDTDNNPSATKPDDSTRIHSKPIFNPRAAPLPHEVTWYNLHHYEENGSILSLGYYARRNFNTALEALLFCIAETCLVVEKRDMALAAPYTMRVDGLVVGKDAYLEGSNTKSDGEATVGGLPFSYDPGDGERWTLACKYLLTNLKWVMAYAVKQSSV</sequence>
<dbReference type="Pfam" id="PF04111">
    <property type="entry name" value="APG6"/>
    <property type="match status" value="1"/>
</dbReference>
<comment type="caution">
    <text evidence="4">The sequence shown here is derived from an EMBL/GenBank/DDBJ whole genome shotgun (WGS) entry which is preliminary data.</text>
</comment>
<dbReference type="EMBL" id="JATAAI010000011">
    <property type="protein sequence ID" value="KAK1742536.1"/>
    <property type="molecule type" value="Genomic_DNA"/>
</dbReference>
<dbReference type="Proteomes" id="UP001224775">
    <property type="component" value="Unassembled WGS sequence"/>
</dbReference>
<gene>
    <name evidence="4" type="ORF">QTG54_007101</name>
</gene>
<accession>A0AAD8Y9X7</accession>
<protein>
    <submittedName>
        <fullName evidence="4">Autophagy protein 6</fullName>
    </submittedName>
</protein>
<evidence type="ECO:0000256" key="2">
    <source>
        <dbReference type="SAM" id="MobiDB-lite"/>
    </source>
</evidence>
<dbReference type="InterPro" id="IPR007243">
    <property type="entry name" value="Atg6/Beclin"/>
</dbReference>
<dbReference type="GO" id="GO:0034271">
    <property type="term" value="C:phosphatidylinositol 3-kinase complex, class III, type I"/>
    <property type="evidence" value="ECO:0007669"/>
    <property type="project" value="TreeGrafter"/>
</dbReference>
<evidence type="ECO:0000313" key="5">
    <source>
        <dbReference type="Proteomes" id="UP001224775"/>
    </source>
</evidence>
<dbReference type="AlphaFoldDB" id="A0AAD8Y9X7"/>
<proteinExistence type="inferred from homology"/>
<dbReference type="PANTHER" id="PTHR12768:SF4">
    <property type="entry name" value="BECLIN-1"/>
    <property type="match status" value="1"/>
</dbReference>
<feature type="region of interest" description="Disordered" evidence="2">
    <location>
        <begin position="307"/>
        <end position="329"/>
    </location>
</feature>
<dbReference type="GO" id="GO:0030674">
    <property type="term" value="F:protein-macromolecule adaptor activity"/>
    <property type="evidence" value="ECO:0007669"/>
    <property type="project" value="TreeGrafter"/>
</dbReference>
<dbReference type="GO" id="GO:0006995">
    <property type="term" value="P:cellular response to nitrogen starvation"/>
    <property type="evidence" value="ECO:0007669"/>
    <property type="project" value="TreeGrafter"/>
</dbReference>
<dbReference type="GO" id="GO:0000045">
    <property type="term" value="P:autophagosome assembly"/>
    <property type="evidence" value="ECO:0007669"/>
    <property type="project" value="TreeGrafter"/>
</dbReference>